<comment type="similarity">
    <text evidence="1">Belongs to the LysR transcriptional regulatory family.</text>
</comment>
<reference evidence="7 8" key="1">
    <citation type="journal article" date="2010" name="J. Bacteriol.">
        <title>Complete genome sequence of Bifidobacterium longum JDM301.</title>
        <authorList>
            <person name="Wei Y.X."/>
            <person name="Zhang Z.Y."/>
            <person name="Liu C."/>
            <person name="Zhu Y.Z."/>
            <person name="Zhu Y.Q."/>
            <person name="Zheng H."/>
            <person name="Zhao G.P."/>
            <person name="Wang S."/>
            <person name="Guo X.K."/>
        </authorList>
    </citation>
    <scope>NUCLEOTIDE SEQUENCE [LARGE SCALE GENOMIC DNA]</scope>
    <source>
        <strain evidence="7 8">JDM301</strain>
    </source>
</reference>
<sequence>MLMKPGPATSTLAMPSASASAAANGSARSRGFMPAFLASCMAMLEAQSPCARSFGRITASLSTGGISSSVNAPAWPAATRLWAMLEISSLKASGLILLRIPAMATPCRVRSSSAAIMERRAKEVHMAGLNPQSLVTLWQIEQYGSFSATAKATGWSQPAISQQIKKLEAQCGSTLVQRTSHGVELTATGSMLARHGEAIADRLERAAREVEDYRHHRFAHLHLVAPPSICSTIAARTVVKLSMFTDIELSLIQMEPPEAIGLISQGKADAAAVFRYSSIPNFLHIGDDLTFQSLGYDPMRLLVRRSSDIAKRFEETGEPVPLSAAKDEHWIAGCPTCRANLVKLATRAGFKPDIRHCTDDYWATQNLVEVGMGVSLVPALDTHINLQGDLVACPIADDFAAREVGIVTRAGDHRPALGSLLEELERTSLKYLSAK</sequence>
<dbReference type="PANTHER" id="PTHR30346:SF29">
    <property type="entry name" value="LYSR SUBSTRATE-BINDING"/>
    <property type="match status" value="1"/>
</dbReference>
<keyword evidence="4" id="KW-0804">Transcription</keyword>
<protein>
    <submittedName>
        <fullName evidence="7">Transcriptional regulator, LysR family</fullName>
    </submittedName>
</protein>
<dbReference type="InterPro" id="IPR036388">
    <property type="entry name" value="WH-like_DNA-bd_sf"/>
</dbReference>
<dbReference type="PROSITE" id="PS50931">
    <property type="entry name" value="HTH_LYSR"/>
    <property type="match status" value="1"/>
</dbReference>
<proteinExistence type="inferred from homology"/>
<dbReference type="PANTHER" id="PTHR30346">
    <property type="entry name" value="TRANSCRIPTIONAL DUAL REGULATOR HCAR-RELATED"/>
    <property type="match status" value="1"/>
</dbReference>
<dbReference type="Gene3D" id="1.10.10.10">
    <property type="entry name" value="Winged helix-like DNA-binding domain superfamily/Winged helix DNA-binding domain"/>
    <property type="match status" value="1"/>
</dbReference>
<feature type="signal peptide" evidence="5">
    <location>
        <begin position="1"/>
        <end position="21"/>
    </location>
</feature>
<dbReference type="InterPro" id="IPR005119">
    <property type="entry name" value="LysR_subst-bd"/>
</dbReference>
<dbReference type="GO" id="GO:0003700">
    <property type="term" value="F:DNA-binding transcription factor activity"/>
    <property type="evidence" value="ECO:0007669"/>
    <property type="project" value="InterPro"/>
</dbReference>
<evidence type="ECO:0000313" key="8">
    <source>
        <dbReference type="Proteomes" id="UP000006740"/>
    </source>
</evidence>
<keyword evidence="3" id="KW-0238">DNA-binding</keyword>
<dbReference type="HOGENOM" id="CLU_039613_6_0_11"/>
<evidence type="ECO:0000259" key="6">
    <source>
        <dbReference type="PROSITE" id="PS50931"/>
    </source>
</evidence>
<dbReference type="InterPro" id="IPR036390">
    <property type="entry name" value="WH_DNA-bd_sf"/>
</dbReference>
<dbReference type="GO" id="GO:0003677">
    <property type="term" value="F:DNA binding"/>
    <property type="evidence" value="ECO:0007669"/>
    <property type="project" value="UniProtKB-KW"/>
</dbReference>
<evidence type="ECO:0000256" key="2">
    <source>
        <dbReference type="ARBA" id="ARBA00023015"/>
    </source>
</evidence>
<evidence type="ECO:0000256" key="5">
    <source>
        <dbReference type="SAM" id="SignalP"/>
    </source>
</evidence>
<dbReference type="Pfam" id="PF03466">
    <property type="entry name" value="LysR_substrate"/>
    <property type="match status" value="1"/>
</dbReference>
<dbReference type="SUPFAM" id="SSF53850">
    <property type="entry name" value="Periplasmic binding protein-like II"/>
    <property type="match status" value="1"/>
</dbReference>
<dbReference type="Proteomes" id="UP000006740">
    <property type="component" value="Chromosome"/>
</dbReference>
<dbReference type="AlphaFoldDB" id="D6ZWL2"/>
<accession>D6ZWL2</accession>
<feature type="chain" id="PRO_5003092228" evidence="5">
    <location>
        <begin position="22"/>
        <end position="435"/>
    </location>
</feature>
<dbReference type="EMBL" id="CP002010">
    <property type="protein sequence ID" value="ADH01267.1"/>
    <property type="molecule type" value="Genomic_DNA"/>
</dbReference>
<evidence type="ECO:0000256" key="1">
    <source>
        <dbReference type="ARBA" id="ARBA00009437"/>
    </source>
</evidence>
<dbReference type="PRINTS" id="PR00039">
    <property type="entry name" value="HTHLYSR"/>
</dbReference>
<dbReference type="GO" id="GO:0032993">
    <property type="term" value="C:protein-DNA complex"/>
    <property type="evidence" value="ECO:0007669"/>
    <property type="project" value="TreeGrafter"/>
</dbReference>
<dbReference type="SUPFAM" id="SSF46785">
    <property type="entry name" value="Winged helix' DNA-binding domain"/>
    <property type="match status" value="1"/>
</dbReference>
<keyword evidence="5" id="KW-0732">Signal</keyword>
<evidence type="ECO:0000313" key="7">
    <source>
        <dbReference type="EMBL" id="ADH01267.1"/>
    </source>
</evidence>
<dbReference type="Gene3D" id="3.40.190.10">
    <property type="entry name" value="Periplasmic binding protein-like II"/>
    <property type="match status" value="2"/>
</dbReference>
<dbReference type="KEGG" id="bll:BLJ_1844"/>
<organism evidence="7 8">
    <name type="scientific">Bifidobacterium longum subsp. longum (strain JDM301)</name>
    <dbReference type="NCBI Taxonomy" id="759350"/>
    <lineage>
        <taxon>Bacteria</taxon>
        <taxon>Bacillati</taxon>
        <taxon>Actinomycetota</taxon>
        <taxon>Actinomycetes</taxon>
        <taxon>Bifidobacteriales</taxon>
        <taxon>Bifidobacteriaceae</taxon>
        <taxon>Bifidobacterium</taxon>
    </lineage>
</organism>
<dbReference type="InterPro" id="IPR000847">
    <property type="entry name" value="LysR_HTH_N"/>
</dbReference>
<keyword evidence="2" id="KW-0805">Transcription regulation</keyword>
<name>D6ZWL2_BIFLJ</name>
<evidence type="ECO:0000256" key="3">
    <source>
        <dbReference type="ARBA" id="ARBA00023125"/>
    </source>
</evidence>
<feature type="domain" description="HTH lysR-type" evidence="6">
    <location>
        <begin position="129"/>
        <end position="186"/>
    </location>
</feature>
<dbReference type="Pfam" id="PF00126">
    <property type="entry name" value="HTH_1"/>
    <property type="match status" value="1"/>
</dbReference>
<evidence type="ECO:0000256" key="4">
    <source>
        <dbReference type="ARBA" id="ARBA00023163"/>
    </source>
</evidence>
<gene>
    <name evidence="7" type="ordered locus">BLJ_1844</name>
</gene>